<evidence type="ECO:0000256" key="1">
    <source>
        <dbReference type="SAM" id="MobiDB-lite"/>
    </source>
</evidence>
<feature type="compositionally biased region" description="Polar residues" evidence="1">
    <location>
        <begin position="1"/>
        <end position="22"/>
    </location>
</feature>
<accession>A0A1Y1ZBK2</accession>
<dbReference type="AlphaFoldDB" id="A0A1Y1ZBK2"/>
<feature type="compositionally biased region" description="Polar residues" evidence="1">
    <location>
        <begin position="68"/>
        <end position="88"/>
    </location>
</feature>
<protein>
    <submittedName>
        <fullName evidence="2">Uncharacterized protein</fullName>
    </submittedName>
</protein>
<keyword evidence="3" id="KW-1185">Reference proteome</keyword>
<organism evidence="2 3">
    <name type="scientific">Clohesyomyces aquaticus</name>
    <dbReference type="NCBI Taxonomy" id="1231657"/>
    <lineage>
        <taxon>Eukaryota</taxon>
        <taxon>Fungi</taxon>
        <taxon>Dikarya</taxon>
        <taxon>Ascomycota</taxon>
        <taxon>Pezizomycotina</taxon>
        <taxon>Dothideomycetes</taxon>
        <taxon>Pleosporomycetidae</taxon>
        <taxon>Pleosporales</taxon>
        <taxon>Lindgomycetaceae</taxon>
        <taxon>Clohesyomyces</taxon>
    </lineage>
</organism>
<sequence>MCRLSINTTHDSSLFPRSQLRTPTPGRIGENPCPDYPVPKPSAKQPPSRLDHERHRNQILPKDWCRVSASTGSPRDPSRYTSHTQRVR</sequence>
<reference evidence="2 3" key="1">
    <citation type="submission" date="2016-07" db="EMBL/GenBank/DDBJ databases">
        <title>Pervasive Adenine N6-methylation of Active Genes in Fungi.</title>
        <authorList>
            <consortium name="DOE Joint Genome Institute"/>
            <person name="Mondo S.J."/>
            <person name="Dannebaum R.O."/>
            <person name="Kuo R.C."/>
            <person name="Labutti K."/>
            <person name="Haridas S."/>
            <person name="Kuo A."/>
            <person name="Salamov A."/>
            <person name="Ahrendt S.R."/>
            <person name="Lipzen A."/>
            <person name="Sullivan W."/>
            <person name="Andreopoulos W.B."/>
            <person name="Clum A."/>
            <person name="Lindquist E."/>
            <person name="Daum C."/>
            <person name="Ramamoorthy G.K."/>
            <person name="Gryganskyi A."/>
            <person name="Culley D."/>
            <person name="Magnuson J.K."/>
            <person name="James T.Y."/>
            <person name="O'Malley M.A."/>
            <person name="Stajich J.E."/>
            <person name="Spatafora J.W."/>
            <person name="Visel A."/>
            <person name="Grigoriev I.V."/>
        </authorList>
    </citation>
    <scope>NUCLEOTIDE SEQUENCE [LARGE SCALE GENOMIC DNA]</scope>
    <source>
        <strain evidence="2 3">CBS 115471</strain>
    </source>
</reference>
<gene>
    <name evidence="2" type="ORF">BCR34DRAFT_570487</name>
</gene>
<feature type="region of interest" description="Disordered" evidence="1">
    <location>
        <begin position="1"/>
        <end position="88"/>
    </location>
</feature>
<evidence type="ECO:0000313" key="2">
    <source>
        <dbReference type="EMBL" id="ORY07661.1"/>
    </source>
</evidence>
<name>A0A1Y1ZBK2_9PLEO</name>
<dbReference type="Proteomes" id="UP000193144">
    <property type="component" value="Unassembled WGS sequence"/>
</dbReference>
<proteinExistence type="predicted"/>
<evidence type="ECO:0000313" key="3">
    <source>
        <dbReference type="Proteomes" id="UP000193144"/>
    </source>
</evidence>
<comment type="caution">
    <text evidence="2">The sequence shown here is derived from an EMBL/GenBank/DDBJ whole genome shotgun (WGS) entry which is preliminary data.</text>
</comment>
<dbReference type="EMBL" id="MCFA01000107">
    <property type="protein sequence ID" value="ORY07661.1"/>
    <property type="molecule type" value="Genomic_DNA"/>
</dbReference>